<dbReference type="InterPro" id="IPR043128">
    <property type="entry name" value="Rev_trsase/Diguanyl_cyclase"/>
</dbReference>
<organism evidence="2 3">
    <name type="scientific">Ditylenchus dipsaci</name>
    <dbReference type="NCBI Taxonomy" id="166011"/>
    <lineage>
        <taxon>Eukaryota</taxon>
        <taxon>Metazoa</taxon>
        <taxon>Ecdysozoa</taxon>
        <taxon>Nematoda</taxon>
        <taxon>Chromadorea</taxon>
        <taxon>Rhabditida</taxon>
        <taxon>Tylenchina</taxon>
        <taxon>Tylenchomorpha</taxon>
        <taxon>Sphaerularioidea</taxon>
        <taxon>Anguinidae</taxon>
        <taxon>Anguininae</taxon>
        <taxon>Ditylenchus</taxon>
    </lineage>
</organism>
<dbReference type="InterPro" id="IPR000477">
    <property type="entry name" value="RT_dom"/>
</dbReference>
<feature type="domain" description="Reverse transcriptase" evidence="1">
    <location>
        <begin position="1"/>
        <end position="88"/>
    </location>
</feature>
<dbReference type="CDD" id="cd01647">
    <property type="entry name" value="RT_LTR"/>
    <property type="match status" value="1"/>
</dbReference>
<dbReference type="WBParaSite" id="jg18736">
    <property type="protein sequence ID" value="jg18736"/>
    <property type="gene ID" value="jg18736"/>
</dbReference>
<dbReference type="AlphaFoldDB" id="A0A915DDE5"/>
<accession>A0A915DDE5</accession>
<reference evidence="3" key="1">
    <citation type="submission" date="2022-11" db="UniProtKB">
        <authorList>
            <consortium name="WormBaseParasite"/>
        </authorList>
    </citation>
    <scope>IDENTIFICATION</scope>
</reference>
<evidence type="ECO:0000313" key="2">
    <source>
        <dbReference type="Proteomes" id="UP000887574"/>
    </source>
</evidence>
<name>A0A915DDE5_9BILA</name>
<protein>
    <submittedName>
        <fullName evidence="3">Reverse transcriptase domain-containing protein</fullName>
    </submittedName>
</protein>
<dbReference type="PANTHER" id="PTHR37984">
    <property type="entry name" value="PROTEIN CBG26694"/>
    <property type="match status" value="1"/>
</dbReference>
<dbReference type="PROSITE" id="PS50878">
    <property type="entry name" value="RT_POL"/>
    <property type="match status" value="1"/>
</dbReference>
<evidence type="ECO:0000259" key="1">
    <source>
        <dbReference type="PROSITE" id="PS50878"/>
    </source>
</evidence>
<dbReference type="SUPFAM" id="SSF56672">
    <property type="entry name" value="DNA/RNA polymerases"/>
    <property type="match status" value="1"/>
</dbReference>
<sequence length="214" mass="24831">MGLFVFNRLPFGAKPAPAIFQRIMDSMLAKFDFAIAYMDDIIVVSKSADEHRQHLLLLFETIAEYGFKVRMEKCSFFQDSIKYLGQIIDKNGRRPDPKKIEAVVKMPPPTDVPTLRSYLGMVNFYQPYVSDLSLSAFYNTSKKPQKLNFKRQSAIFRSNSRIWSLLQTWMLLLFKSKIWLLRIGLLLKIKRAVVPLKRASVPLKRAKVPRKRAI</sequence>
<evidence type="ECO:0000313" key="3">
    <source>
        <dbReference type="WBParaSite" id="jg18736"/>
    </source>
</evidence>
<dbReference type="FunFam" id="3.30.70.270:FF:000003">
    <property type="entry name" value="Transposon Ty3-G Gag-Pol polyprotein"/>
    <property type="match status" value="1"/>
</dbReference>
<dbReference type="PANTHER" id="PTHR37984:SF5">
    <property type="entry name" value="PROTEIN NYNRIN-LIKE"/>
    <property type="match status" value="1"/>
</dbReference>
<dbReference type="InterPro" id="IPR050951">
    <property type="entry name" value="Retrovirus_Pol_polyprotein"/>
</dbReference>
<dbReference type="InterPro" id="IPR043502">
    <property type="entry name" value="DNA/RNA_pol_sf"/>
</dbReference>
<proteinExistence type="predicted"/>
<dbReference type="Pfam" id="PF00078">
    <property type="entry name" value="RVT_1"/>
    <property type="match status" value="1"/>
</dbReference>
<keyword evidence="2" id="KW-1185">Reference proteome</keyword>
<dbReference type="Proteomes" id="UP000887574">
    <property type="component" value="Unplaced"/>
</dbReference>
<dbReference type="Gene3D" id="3.30.70.270">
    <property type="match status" value="2"/>
</dbReference>